<evidence type="ECO:0000256" key="1">
    <source>
        <dbReference type="SAM" id="MobiDB-lite"/>
    </source>
</evidence>
<feature type="region of interest" description="Disordered" evidence="1">
    <location>
        <begin position="37"/>
        <end position="83"/>
    </location>
</feature>
<name>R9PCK2_PSEHS</name>
<gene>
    <name evidence="2" type="ORF">PHSY_006686</name>
</gene>
<proteinExistence type="predicted"/>
<dbReference type="Proteomes" id="UP000014071">
    <property type="component" value="Unassembled WGS sequence"/>
</dbReference>
<evidence type="ECO:0000313" key="3">
    <source>
        <dbReference type="Proteomes" id="UP000014071"/>
    </source>
</evidence>
<organism evidence="2 3">
    <name type="scientific">Pseudozyma hubeiensis (strain SY62)</name>
    <name type="common">Yeast</name>
    <dbReference type="NCBI Taxonomy" id="1305764"/>
    <lineage>
        <taxon>Eukaryota</taxon>
        <taxon>Fungi</taxon>
        <taxon>Dikarya</taxon>
        <taxon>Basidiomycota</taxon>
        <taxon>Ustilaginomycotina</taxon>
        <taxon>Ustilaginomycetes</taxon>
        <taxon>Ustilaginales</taxon>
        <taxon>Ustilaginaceae</taxon>
        <taxon>Pseudozyma</taxon>
    </lineage>
</organism>
<accession>R9PCK2</accession>
<dbReference type="EMBL" id="DF238822">
    <property type="protein sequence ID" value="GAC99089.1"/>
    <property type="molecule type" value="Genomic_DNA"/>
</dbReference>
<dbReference type="GeneID" id="24111955"/>
<reference evidence="3" key="1">
    <citation type="journal article" date="2013" name="Genome Announc.">
        <title>Draft genome sequence of the basidiomycetous yeast-like fungus Pseudozyma hubeiensis SY62, which produces an abundant amount of the biosurfactant mannosylerythritol lipids.</title>
        <authorList>
            <person name="Konishi M."/>
            <person name="Hatada Y."/>
            <person name="Horiuchi J."/>
        </authorList>
    </citation>
    <scope>NUCLEOTIDE SEQUENCE [LARGE SCALE GENOMIC DNA]</scope>
    <source>
        <strain evidence="3">SY62</strain>
    </source>
</reference>
<dbReference type="RefSeq" id="XP_012192676.1">
    <property type="nucleotide sequence ID" value="XM_012337286.1"/>
</dbReference>
<protein>
    <submittedName>
        <fullName evidence="2">Uncharacterized protein</fullName>
    </submittedName>
</protein>
<dbReference type="HOGENOM" id="CLU_2543558_0_0_1"/>
<dbReference type="AlphaFoldDB" id="R9PCK2"/>
<evidence type="ECO:0000313" key="2">
    <source>
        <dbReference type="EMBL" id="GAC99089.1"/>
    </source>
</evidence>
<keyword evidence="3" id="KW-1185">Reference proteome</keyword>
<sequence>MERGQRGWSLVCCAEGYVADSKVASLGLDLTWQKRSQKREEMGNSPNNYKLKRHNIEDRGSTENGFSHLPPTAKRTLKRRHNR</sequence>